<accession>A0A816H942</accession>
<gene>
    <name evidence="1" type="ORF">KQP761_LOCUS37574</name>
    <name evidence="2" type="ORF">UXM345_LOCUS2521</name>
</gene>
<dbReference type="EMBL" id="CAJOBF010000154">
    <property type="protein sequence ID" value="CAF3760290.1"/>
    <property type="molecule type" value="Genomic_DNA"/>
</dbReference>
<dbReference type="EMBL" id="CAJNOW010021275">
    <property type="protein sequence ID" value="CAF1683563.1"/>
    <property type="molecule type" value="Genomic_DNA"/>
</dbReference>
<feature type="non-terminal residue" evidence="1">
    <location>
        <position position="1"/>
    </location>
</feature>
<protein>
    <submittedName>
        <fullName evidence="1">Uncharacterized protein</fullName>
    </submittedName>
</protein>
<evidence type="ECO:0000313" key="3">
    <source>
        <dbReference type="Proteomes" id="UP000663834"/>
    </source>
</evidence>
<name>A0A816H942_9BILA</name>
<sequence>MKQEVQALEVSKRPQDVSMPYEFIDRDTQVIHEHENERSTRIDVLSGTPAAHTLDAHNDNHLKIIDIEG</sequence>
<evidence type="ECO:0000313" key="1">
    <source>
        <dbReference type="EMBL" id="CAF1683563.1"/>
    </source>
</evidence>
<dbReference type="Proteomes" id="UP000663842">
    <property type="component" value="Unassembled WGS sequence"/>
</dbReference>
<comment type="caution">
    <text evidence="1">The sequence shown here is derived from an EMBL/GenBank/DDBJ whole genome shotgun (WGS) entry which is preliminary data.</text>
</comment>
<reference evidence="1" key="1">
    <citation type="submission" date="2021-02" db="EMBL/GenBank/DDBJ databases">
        <authorList>
            <person name="Nowell W R."/>
        </authorList>
    </citation>
    <scope>NUCLEOTIDE SEQUENCE</scope>
</reference>
<evidence type="ECO:0000313" key="2">
    <source>
        <dbReference type="EMBL" id="CAF3760290.1"/>
    </source>
</evidence>
<organism evidence="1 3">
    <name type="scientific">Rotaria magnacalcarata</name>
    <dbReference type="NCBI Taxonomy" id="392030"/>
    <lineage>
        <taxon>Eukaryota</taxon>
        <taxon>Metazoa</taxon>
        <taxon>Spiralia</taxon>
        <taxon>Gnathifera</taxon>
        <taxon>Rotifera</taxon>
        <taxon>Eurotatoria</taxon>
        <taxon>Bdelloidea</taxon>
        <taxon>Philodinida</taxon>
        <taxon>Philodinidae</taxon>
        <taxon>Rotaria</taxon>
    </lineage>
</organism>
<dbReference type="AlphaFoldDB" id="A0A816H942"/>
<proteinExistence type="predicted"/>
<dbReference type="Proteomes" id="UP000663834">
    <property type="component" value="Unassembled WGS sequence"/>
</dbReference>